<keyword evidence="1" id="KW-0472">Membrane</keyword>
<dbReference type="EMBL" id="SHBP01000031">
    <property type="protein sequence ID" value="RZO18448.1"/>
    <property type="molecule type" value="Genomic_DNA"/>
</dbReference>
<protein>
    <submittedName>
        <fullName evidence="3">DUF4234 domain-containing protein</fullName>
    </submittedName>
</protein>
<accession>A0A520MB68</accession>
<evidence type="ECO:0000259" key="2">
    <source>
        <dbReference type="Pfam" id="PF14018"/>
    </source>
</evidence>
<evidence type="ECO:0000313" key="3">
    <source>
        <dbReference type="EMBL" id="RZO18448.1"/>
    </source>
</evidence>
<evidence type="ECO:0000256" key="1">
    <source>
        <dbReference type="SAM" id="Phobius"/>
    </source>
</evidence>
<sequence length="49" mass="5877">MASRLGNFIIFLILCILTLGIYPLYFFVTRQQENTELLKEIRDELQKRD</sequence>
<name>A0A520MB68_9GAMM</name>
<feature type="domain" description="DUF4234" evidence="2">
    <location>
        <begin position="7"/>
        <end position="40"/>
    </location>
</feature>
<dbReference type="Proteomes" id="UP000315889">
    <property type="component" value="Unassembled WGS sequence"/>
</dbReference>
<dbReference type="InterPro" id="IPR025328">
    <property type="entry name" value="DUF4234"/>
</dbReference>
<evidence type="ECO:0000313" key="4">
    <source>
        <dbReference type="Proteomes" id="UP000315889"/>
    </source>
</evidence>
<keyword evidence="1" id="KW-1133">Transmembrane helix</keyword>
<gene>
    <name evidence="3" type="ORF">EVB03_10040</name>
</gene>
<reference evidence="3 4" key="1">
    <citation type="submission" date="2019-02" db="EMBL/GenBank/DDBJ databases">
        <title>Prokaryotic population dynamics and viral predation in marine succession experiment using metagenomics: the confinement effect.</title>
        <authorList>
            <person name="Haro-Moreno J.M."/>
            <person name="Rodriguez-Valera F."/>
            <person name="Lopez-Perez M."/>
        </authorList>
    </citation>
    <scope>NUCLEOTIDE SEQUENCE [LARGE SCALE GENOMIC DNA]</scope>
    <source>
        <strain evidence="3">MED-G170</strain>
    </source>
</reference>
<dbReference type="Pfam" id="PF14018">
    <property type="entry name" value="DUF4234"/>
    <property type="match status" value="1"/>
</dbReference>
<organism evidence="3 4">
    <name type="scientific">SAR92 clade bacterium</name>
    <dbReference type="NCBI Taxonomy" id="2315479"/>
    <lineage>
        <taxon>Bacteria</taxon>
        <taxon>Pseudomonadati</taxon>
        <taxon>Pseudomonadota</taxon>
        <taxon>Gammaproteobacteria</taxon>
        <taxon>Cellvibrionales</taxon>
        <taxon>Porticoccaceae</taxon>
        <taxon>SAR92 clade</taxon>
    </lineage>
</organism>
<comment type="caution">
    <text evidence="3">The sequence shown here is derived from an EMBL/GenBank/DDBJ whole genome shotgun (WGS) entry which is preliminary data.</text>
</comment>
<feature type="transmembrane region" description="Helical" evidence="1">
    <location>
        <begin position="6"/>
        <end position="28"/>
    </location>
</feature>
<dbReference type="AlphaFoldDB" id="A0A520MB68"/>
<keyword evidence="1" id="KW-0812">Transmembrane</keyword>
<proteinExistence type="predicted"/>